<sequence>MARDPSLLSSTAPMAIVPAQIQIGHVQLRDLLICPRETGVVNYVQRQSIVEQNLHDTDSPTRTLADLSFTPNTLTSLRIGQHDTLLAAGGQDAEIHLSYHAPTSSRQRRTNLVWQYEHQLGGSINNSVVLTSLNLAYSHESSVEPRVAISNNDCTVKFYDVPIRAQSQKRTIKEAGSLRLDVPINHSSISPDGRTLLSVGDSSNVYFHHISGGARLTFSPIKTLTIPAPDTSPYPSSSLAASFSTAFSSDGIKFAVASQEGVVAVWDVRSCKPLKVFQTDKTRVPSGSGGASGWLSDDPWEWTRGSSKAPGWSVRNVKFNTGNFGKEIMAFTEHTSLIHLVDARTFETEEVIRVPTVPRRSPPPPASRPQHVRPVHPPPQQQQQQQQRRFFTSSTSSSRIGSPPSFLVSGPSSPRRPPTITHRDLSIVQALGDAFRIPTSAYSAPSSISDSTWRTLSGLAHRPSTSGGGAGARQSEQDLLLIPPLGDRDVESEVHALLEGHGGLQSATRHPGVVNDDEDIQDDFAEDESDDGDRDTNTGSTHADYEYRIGGGSARPRRNRASRTRSGGDAQQPQTQAQHLMEVDEIDGNSSAGECISRTPSRSSSPSPSSTLRERSVRRHTSSSSPMSSGDQAKGSAAGEVVYPSDDLDLAGVCFDPYGGRIYVASTEAVAEWGVRGADKCWWSGDGWR</sequence>
<feature type="compositionally biased region" description="Low complexity" evidence="1">
    <location>
        <begin position="597"/>
        <end position="611"/>
    </location>
</feature>
<dbReference type="Proteomes" id="UP000054477">
    <property type="component" value="Unassembled WGS sequence"/>
</dbReference>
<feature type="compositionally biased region" description="Low complexity" evidence="1">
    <location>
        <begin position="381"/>
        <end position="399"/>
    </location>
</feature>
<keyword evidence="4" id="KW-1185">Reference proteome</keyword>
<feature type="region of interest" description="Disordered" evidence="1">
    <location>
        <begin position="589"/>
        <end position="639"/>
    </location>
</feature>
<dbReference type="OrthoDB" id="64353at2759"/>
<feature type="region of interest" description="Disordered" evidence="1">
    <location>
        <begin position="523"/>
        <end position="577"/>
    </location>
</feature>
<dbReference type="InterPro" id="IPR015943">
    <property type="entry name" value="WD40/YVTN_repeat-like_dom_sf"/>
</dbReference>
<dbReference type="InterPro" id="IPR019417">
    <property type="entry name" value="DUF2415"/>
</dbReference>
<dbReference type="Gene3D" id="2.130.10.10">
    <property type="entry name" value="YVTN repeat-like/Quinoprotein amine dehydrogenase"/>
    <property type="match status" value="2"/>
</dbReference>
<dbReference type="PANTHER" id="PTHR43991">
    <property type="entry name" value="WD REPEAT PROTEIN (AFU_ORTHOLOGUE AFUA_8G05640)-RELATED"/>
    <property type="match status" value="1"/>
</dbReference>
<feature type="domain" description="DUF2415" evidence="2">
    <location>
        <begin position="313"/>
        <end position="352"/>
    </location>
</feature>
<reference evidence="4" key="2">
    <citation type="submission" date="2015-01" db="EMBL/GenBank/DDBJ databases">
        <title>Evolutionary Origins and Diversification of the Mycorrhizal Mutualists.</title>
        <authorList>
            <consortium name="DOE Joint Genome Institute"/>
            <consortium name="Mycorrhizal Genomics Consortium"/>
            <person name="Kohler A."/>
            <person name="Kuo A."/>
            <person name="Nagy L.G."/>
            <person name="Floudas D."/>
            <person name="Copeland A."/>
            <person name="Barry K.W."/>
            <person name="Cichocki N."/>
            <person name="Veneault-Fourrey C."/>
            <person name="LaButti K."/>
            <person name="Lindquist E.A."/>
            <person name="Lipzen A."/>
            <person name="Lundell T."/>
            <person name="Morin E."/>
            <person name="Murat C."/>
            <person name="Riley R."/>
            <person name="Ohm R."/>
            <person name="Sun H."/>
            <person name="Tunlid A."/>
            <person name="Henrissat B."/>
            <person name="Grigoriev I.V."/>
            <person name="Hibbett D.S."/>
            <person name="Martin F."/>
        </authorList>
    </citation>
    <scope>NUCLEOTIDE SEQUENCE [LARGE SCALE GENOMIC DNA]</scope>
    <source>
        <strain evidence="4">LaAM-08-1</strain>
    </source>
</reference>
<evidence type="ECO:0000313" key="4">
    <source>
        <dbReference type="Proteomes" id="UP000054477"/>
    </source>
</evidence>
<dbReference type="SMART" id="SM00320">
    <property type="entry name" value="WD40"/>
    <property type="match status" value="4"/>
</dbReference>
<name>A0A0C9XQ90_9AGAR</name>
<dbReference type="SUPFAM" id="SSF50978">
    <property type="entry name" value="WD40 repeat-like"/>
    <property type="match status" value="1"/>
</dbReference>
<dbReference type="STRING" id="1095629.A0A0C9XQ90"/>
<feature type="compositionally biased region" description="Acidic residues" evidence="1">
    <location>
        <begin position="523"/>
        <end position="533"/>
    </location>
</feature>
<dbReference type="InterPro" id="IPR036322">
    <property type="entry name" value="WD40_repeat_dom_sf"/>
</dbReference>
<feature type="region of interest" description="Disordered" evidence="1">
    <location>
        <begin position="352"/>
        <end position="420"/>
    </location>
</feature>
<dbReference type="InterPro" id="IPR001680">
    <property type="entry name" value="WD40_rpt"/>
</dbReference>
<gene>
    <name evidence="3" type="ORF">K443DRAFT_104366</name>
</gene>
<protein>
    <recommendedName>
        <fullName evidence="2">DUF2415 domain-containing protein</fullName>
    </recommendedName>
</protein>
<evidence type="ECO:0000259" key="2">
    <source>
        <dbReference type="Pfam" id="PF10313"/>
    </source>
</evidence>
<dbReference type="AlphaFoldDB" id="A0A0C9XQ90"/>
<organism evidence="3 4">
    <name type="scientific">Laccaria amethystina LaAM-08-1</name>
    <dbReference type="NCBI Taxonomy" id="1095629"/>
    <lineage>
        <taxon>Eukaryota</taxon>
        <taxon>Fungi</taxon>
        <taxon>Dikarya</taxon>
        <taxon>Basidiomycota</taxon>
        <taxon>Agaricomycotina</taxon>
        <taxon>Agaricomycetes</taxon>
        <taxon>Agaricomycetidae</taxon>
        <taxon>Agaricales</taxon>
        <taxon>Agaricineae</taxon>
        <taxon>Hydnangiaceae</taxon>
        <taxon>Laccaria</taxon>
    </lineage>
</organism>
<dbReference type="EMBL" id="KN838675">
    <property type="protein sequence ID" value="KIJ98177.1"/>
    <property type="molecule type" value="Genomic_DNA"/>
</dbReference>
<proteinExistence type="predicted"/>
<accession>A0A0C9XQ90</accession>
<dbReference type="HOGENOM" id="CLU_005870_0_0_1"/>
<reference evidence="3 4" key="1">
    <citation type="submission" date="2014-04" db="EMBL/GenBank/DDBJ databases">
        <authorList>
            <consortium name="DOE Joint Genome Institute"/>
            <person name="Kuo A."/>
            <person name="Kohler A."/>
            <person name="Nagy L.G."/>
            <person name="Floudas D."/>
            <person name="Copeland A."/>
            <person name="Barry K.W."/>
            <person name="Cichocki N."/>
            <person name="Veneault-Fourrey C."/>
            <person name="LaButti K."/>
            <person name="Lindquist E.A."/>
            <person name="Lipzen A."/>
            <person name="Lundell T."/>
            <person name="Morin E."/>
            <person name="Murat C."/>
            <person name="Sun H."/>
            <person name="Tunlid A."/>
            <person name="Henrissat B."/>
            <person name="Grigoriev I.V."/>
            <person name="Hibbett D.S."/>
            <person name="Martin F."/>
            <person name="Nordberg H.P."/>
            <person name="Cantor M.N."/>
            <person name="Hua S.X."/>
        </authorList>
    </citation>
    <scope>NUCLEOTIDE SEQUENCE [LARGE SCALE GENOMIC DNA]</scope>
    <source>
        <strain evidence="3 4">LaAM-08-1</strain>
    </source>
</reference>
<dbReference type="PANTHER" id="PTHR43991:SF9">
    <property type="entry name" value="DUF2415 DOMAIN-CONTAINING PROTEIN"/>
    <property type="match status" value="1"/>
</dbReference>
<dbReference type="Pfam" id="PF10313">
    <property type="entry name" value="DUF2415"/>
    <property type="match status" value="1"/>
</dbReference>
<evidence type="ECO:0000256" key="1">
    <source>
        <dbReference type="SAM" id="MobiDB-lite"/>
    </source>
</evidence>
<evidence type="ECO:0000313" key="3">
    <source>
        <dbReference type="EMBL" id="KIJ98177.1"/>
    </source>
</evidence>